<dbReference type="Pfam" id="PF08238">
    <property type="entry name" value="Sel1"/>
    <property type="match status" value="3"/>
</dbReference>
<dbReference type="SMART" id="SM00671">
    <property type="entry name" value="SEL1"/>
    <property type="match status" value="2"/>
</dbReference>
<organism evidence="3 4">
    <name type="scientific">Seminavis robusta</name>
    <dbReference type="NCBI Taxonomy" id="568900"/>
    <lineage>
        <taxon>Eukaryota</taxon>
        <taxon>Sar</taxon>
        <taxon>Stramenopiles</taxon>
        <taxon>Ochrophyta</taxon>
        <taxon>Bacillariophyta</taxon>
        <taxon>Bacillariophyceae</taxon>
        <taxon>Bacillariophycidae</taxon>
        <taxon>Naviculales</taxon>
        <taxon>Naviculaceae</taxon>
        <taxon>Seminavis</taxon>
    </lineage>
</organism>
<dbReference type="InterPro" id="IPR003613">
    <property type="entry name" value="Ubox_domain"/>
</dbReference>
<name>A0A9N8HMM1_9STRA</name>
<dbReference type="InterPro" id="IPR006597">
    <property type="entry name" value="Sel1-like"/>
</dbReference>
<gene>
    <name evidence="3" type="ORF">SEMRO_1011_G231080.1</name>
</gene>
<sequence>MAGVRKCSVGVRELPWVPVTAQDGRTYEKEAIETHFKTLQGKGLPIKSPITNEPMGGNLLPVPHIKSLIETLIDNKAIQGDTLEAWNEKVQEQKTKKDLLQKANEGSRRAMFKVAQHYAAGSNGFGEDAKLAFKWYKKAHAAGNVKATSFLGDALVNGKGVRKSRRLGSLYITQAATAGSDFAAYSLGKAFATGSWSLPENEDEAIFWLRKCLGDCAHFHMTKDMKKKAQGLLEELRRTTIRPRTLIHHNLTILILQSITKISALCVLAFHLRCFHEGVF</sequence>
<keyword evidence="4" id="KW-1185">Reference proteome</keyword>
<dbReference type="GO" id="GO:0016567">
    <property type="term" value="P:protein ubiquitination"/>
    <property type="evidence" value="ECO:0007669"/>
    <property type="project" value="InterPro"/>
</dbReference>
<feature type="domain" description="U-box" evidence="2">
    <location>
        <begin position="4"/>
        <end position="72"/>
    </location>
</feature>
<protein>
    <submittedName>
        <fullName evidence="3">Sel1 domain protein repeat-containing protein</fullName>
    </submittedName>
</protein>
<proteinExistence type="inferred from homology"/>
<evidence type="ECO:0000259" key="2">
    <source>
        <dbReference type="SMART" id="SM00504"/>
    </source>
</evidence>
<dbReference type="SMART" id="SM00504">
    <property type="entry name" value="Ubox"/>
    <property type="match status" value="1"/>
</dbReference>
<evidence type="ECO:0000256" key="1">
    <source>
        <dbReference type="ARBA" id="ARBA00038101"/>
    </source>
</evidence>
<dbReference type="PANTHER" id="PTHR11102">
    <property type="entry name" value="SEL-1-LIKE PROTEIN"/>
    <property type="match status" value="1"/>
</dbReference>
<accession>A0A9N8HMM1</accession>
<dbReference type="SUPFAM" id="SSF81901">
    <property type="entry name" value="HCP-like"/>
    <property type="match status" value="1"/>
</dbReference>
<dbReference type="EMBL" id="CAICTM010001009">
    <property type="protein sequence ID" value="CAB9519371.1"/>
    <property type="molecule type" value="Genomic_DNA"/>
</dbReference>
<comment type="caution">
    <text evidence="3">The sequence shown here is derived from an EMBL/GenBank/DDBJ whole genome shotgun (WGS) entry which is preliminary data.</text>
</comment>
<dbReference type="OrthoDB" id="272077at2759"/>
<dbReference type="Proteomes" id="UP001153069">
    <property type="component" value="Unassembled WGS sequence"/>
</dbReference>
<comment type="similarity">
    <text evidence="1">Belongs to the sel-1 family.</text>
</comment>
<evidence type="ECO:0000313" key="3">
    <source>
        <dbReference type="EMBL" id="CAB9519371.1"/>
    </source>
</evidence>
<reference evidence="3" key="1">
    <citation type="submission" date="2020-06" db="EMBL/GenBank/DDBJ databases">
        <authorList>
            <consortium name="Plant Systems Biology data submission"/>
        </authorList>
    </citation>
    <scope>NUCLEOTIDE SEQUENCE</scope>
    <source>
        <strain evidence="3">D6</strain>
    </source>
</reference>
<dbReference type="AlphaFoldDB" id="A0A9N8HMM1"/>
<dbReference type="InterPro" id="IPR011990">
    <property type="entry name" value="TPR-like_helical_dom_sf"/>
</dbReference>
<evidence type="ECO:0000313" key="4">
    <source>
        <dbReference type="Proteomes" id="UP001153069"/>
    </source>
</evidence>
<dbReference type="Gene3D" id="1.25.40.10">
    <property type="entry name" value="Tetratricopeptide repeat domain"/>
    <property type="match status" value="1"/>
</dbReference>
<dbReference type="GO" id="GO:0004842">
    <property type="term" value="F:ubiquitin-protein transferase activity"/>
    <property type="evidence" value="ECO:0007669"/>
    <property type="project" value="InterPro"/>
</dbReference>
<dbReference type="SUPFAM" id="SSF57850">
    <property type="entry name" value="RING/U-box"/>
    <property type="match status" value="1"/>
</dbReference>
<dbReference type="InterPro" id="IPR050767">
    <property type="entry name" value="Sel1_AlgK"/>
</dbReference>
<dbReference type="Gene3D" id="3.30.40.10">
    <property type="entry name" value="Zinc/RING finger domain, C3HC4 (zinc finger)"/>
    <property type="match status" value="1"/>
</dbReference>
<dbReference type="InterPro" id="IPR013083">
    <property type="entry name" value="Znf_RING/FYVE/PHD"/>
</dbReference>
<dbReference type="PANTHER" id="PTHR11102:SF160">
    <property type="entry name" value="ERAD-ASSOCIATED E3 UBIQUITIN-PROTEIN LIGASE COMPONENT HRD3"/>
    <property type="match status" value="1"/>
</dbReference>